<name>A0A7X6RT38_9ACTN</name>
<keyword evidence="2" id="KW-1185">Reference proteome</keyword>
<sequence length="238" mass="25400">MVLQRSVDLLATGPGQPTLSTADVDGIDADELTASQIIDLLRHGPQELADALWHQLFALSRAGAATWTVIAAGAMLPRMVVACSRYARVPSQHVPDVEAEMLTALLEQVRSMPLGVSEVGARMWSAVANTASRYGYHHVRESHRSIPYNLNAHATNQADGGRGPVTVLAEAVSAGVLSPVEADLIARTRLEHSTLAQVADELGLTYITARRWRRAAESKLTAALGVKKSAKPMSAIAP</sequence>
<organism evidence="1 2">
    <name type="scientific">Nocardiopsis alborubida</name>
    <dbReference type="NCBI Taxonomy" id="146802"/>
    <lineage>
        <taxon>Bacteria</taxon>
        <taxon>Bacillati</taxon>
        <taxon>Actinomycetota</taxon>
        <taxon>Actinomycetes</taxon>
        <taxon>Streptosporangiales</taxon>
        <taxon>Nocardiopsidaceae</taxon>
        <taxon>Nocardiopsis</taxon>
    </lineage>
</organism>
<evidence type="ECO:0000313" key="2">
    <source>
        <dbReference type="Proteomes" id="UP000553209"/>
    </source>
</evidence>
<dbReference type="SUPFAM" id="SSF88659">
    <property type="entry name" value="Sigma3 and sigma4 domains of RNA polymerase sigma factors"/>
    <property type="match status" value="1"/>
</dbReference>
<protein>
    <submittedName>
        <fullName evidence="1">Uncharacterized protein</fullName>
    </submittedName>
</protein>
<dbReference type="RefSeq" id="WP_168444144.1">
    <property type="nucleotide sequence ID" value="NZ_JAAXPG010000030.1"/>
</dbReference>
<comment type="caution">
    <text evidence="1">The sequence shown here is derived from an EMBL/GenBank/DDBJ whole genome shotgun (WGS) entry which is preliminary data.</text>
</comment>
<dbReference type="Proteomes" id="UP000553209">
    <property type="component" value="Unassembled WGS sequence"/>
</dbReference>
<dbReference type="AlphaFoldDB" id="A0A7X6RT38"/>
<dbReference type="InterPro" id="IPR013324">
    <property type="entry name" value="RNA_pol_sigma_r3/r4-like"/>
</dbReference>
<dbReference type="EMBL" id="JAAXPG010000030">
    <property type="protein sequence ID" value="NKZ00973.1"/>
    <property type="molecule type" value="Genomic_DNA"/>
</dbReference>
<reference evidence="1 2" key="1">
    <citation type="submission" date="2020-04" db="EMBL/GenBank/DDBJ databases">
        <title>MicrobeNet Type strains.</title>
        <authorList>
            <person name="Nicholson A.C."/>
        </authorList>
    </citation>
    <scope>NUCLEOTIDE SEQUENCE [LARGE SCALE GENOMIC DNA]</scope>
    <source>
        <strain evidence="1 2">ATCC 23612</strain>
    </source>
</reference>
<accession>A0A7X6RT38</accession>
<proteinExistence type="predicted"/>
<gene>
    <name evidence="1" type="ORF">HGB44_25370</name>
</gene>
<evidence type="ECO:0000313" key="1">
    <source>
        <dbReference type="EMBL" id="NKZ00973.1"/>
    </source>
</evidence>